<dbReference type="PANTHER" id="PTHR37826">
    <property type="entry name" value="FLOTILLIN BAND_7_5 DOMAIN PROTEIN"/>
    <property type="match status" value="1"/>
</dbReference>
<keyword evidence="1" id="KW-0472">Membrane</keyword>
<dbReference type="eggNOG" id="COG1996">
    <property type="taxonomic scope" value="Bacteria"/>
</dbReference>
<dbReference type="RefSeq" id="WP_042276987.1">
    <property type="nucleotide sequence ID" value="NZ_BBML01000001.1"/>
</dbReference>
<sequence length="365" mass="41887">MSESIKSVSKRKKSCVNCGAELTYEPGTDLITCDYCGHKEQIEHKEQPFQEIELLPYLEQLGTQSHSTELSLLDCKSCGATQHVEESYKTLQCVYCASPLQIDELYREEWIQPGALIPFQINQGKAHLIFKNWVNKLWWAPNNLKKASLSPENTKGLYLPYWTFDAQLQAGYTGMRGDYYYVTKTVGSGENKRQVRERRTDWSPAAGNVSGFIDDTLVKATKKQQSQIPEQVARWDLKQLTNFDSRFLAGYVTEKYTISLKEGHIVSNKRAEEICRNWIRRDIGGDTQKISSVNMSLDDETFKHILLPVYISSYYYNSKQYHFYVNGQTGKIHGSRPYSFWKIFFAVVCALIVLTVIIVVSSQVQ</sequence>
<protein>
    <submittedName>
        <fullName evidence="2">Primosomal protein N' (Replication factor Y)</fullName>
    </submittedName>
</protein>
<proteinExistence type="predicted"/>
<reference evidence="2" key="1">
    <citation type="journal article" date="2014" name="Genome Announc.">
        <title>Draft Genome Sequences of Marine Flavobacterium Nonlabens Strains NR17, NR24, NR27, NR32, NR33, and Ara13.</title>
        <authorList>
            <person name="Nakanishi M."/>
            <person name="Meirelles P."/>
            <person name="Suzuki R."/>
            <person name="Takatani N."/>
            <person name="Mino S."/>
            <person name="Suda W."/>
            <person name="Oshima K."/>
            <person name="Hattori M."/>
            <person name="Ohkuma M."/>
            <person name="Hosokawa M."/>
            <person name="Miyashita K."/>
            <person name="Thompson F.L."/>
            <person name="Niwa A."/>
            <person name="Sawabe T."/>
            <person name="Sawabe T."/>
        </authorList>
    </citation>
    <scope>NUCLEOTIDE SEQUENCE [LARGE SCALE GENOMIC DNA]</scope>
    <source>
        <strain evidence="2">JCM 19294</strain>
    </source>
</reference>
<name>A0A090QKM8_9FLAO</name>
<accession>A0A090QKM8</accession>
<dbReference type="PANTHER" id="PTHR37826:SF3">
    <property type="entry name" value="J DOMAIN-CONTAINING PROTEIN"/>
    <property type="match status" value="1"/>
</dbReference>
<dbReference type="EMBL" id="BBML01000001">
    <property type="protein sequence ID" value="GAK96056.1"/>
    <property type="molecule type" value="Genomic_DNA"/>
</dbReference>
<dbReference type="STRING" id="319236.BST91_10650"/>
<gene>
    <name evidence="2" type="ORF">JCM19294_2838</name>
</gene>
<evidence type="ECO:0000313" key="2">
    <source>
        <dbReference type="EMBL" id="GAK96056.1"/>
    </source>
</evidence>
<feature type="transmembrane region" description="Helical" evidence="1">
    <location>
        <begin position="340"/>
        <end position="360"/>
    </location>
</feature>
<keyword evidence="1" id="KW-1133">Transmembrane helix</keyword>
<keyword evidence="1" id="KW-0812">Transmembrane</keyword>
<comment type="caution">
    <text evidence="2">The sequence shown here is derived from an EMBL/GenBank/DDBJ whole genome shotgun (WGS) entry which is preliminary data.</text>
</comment>
<dbReference type="AlphaFoldDB" id="A0A090QKM8"/>
<evidence type="ECO:0000256" key="1">
    <source>
        <dbReference type="SAM" id="Phobius"/>
    </source>
</evidence>
<evidence type="ECO:0000313" key="3">
    <source>
        <dbReference type="Proteomes" id="UP000029221"/>
    </source>
</evidence>
<organism evidence="2 3">
    <name type="scientific">Nonlabens tegetincola</name>
    <dbReference type="NCBI Taxonomy" id="323273"/>
    <lineage>
        <taxon>Bacteria</taxon>
        <taxon>Pseudomonadati</taxon>
        <taxon>Bacteroidota</taxon>
        <taxon>Flavobacteriia</taxon>
        <taxon>Flavobacteriales</taxon>
        <taxon>Flavobacteriaceae</taxon>
        <taxon>Nonlabens</taxon>
    </lineage>
</organism>
<keyword evidence="3" id="KW-1185">Reference proteome</keyword>
<dbReference type="Proteomes" id="UP000029221">
    <property type="component" value="Unassembled WGS sequence"/>
</dbReference>